<evidence type="ECO:0000313" key="2">
    <source>
        <dbReference type="Proteomes" id="UP000011280"/>
    </source>
</evidence>
<dbReference type="Proteomes" id="UP000011280">
    <property type="component" value="Chromosome"/>
</dbReference>
<sequence>MISNQVVNQPAGYFSYWCYTANYTGYIVVNVQSSTTTQTYARVYWNAYGINYDNSISVGSQGTAVFPVLPSNYCVGVGNNNLINGATETITITYYY</sequence>
<organism evidence="2">
    <name type="scientific">Sulfolobus acidocaldarius Ron12/I</name>
    <dbReference type="NCBI Taxonomy" id="1028567"/>
    <lineage>
        <taxon>Archaea</taxon>
        <taxon>Thermoproteota</taxon>
        <taxon>Thermoprotei</taxon>
        <taxon>Sulfolobales</taxon>
        <taxon>Sulfolobaceae</taxon>
        <taxon>Sulfolobus</taxon>
    </lineage>
</organism>
<evidence type="ECO:0008006" key="3">
    <source>
        <dbReference type="Google" id="ProtNLM"/>
    </source>
</evidence>
<dbReference type="HOGENOM" id="CLU_2353329_0_0_2"/>
<evidence type="ECO:0000313" key="1">
    <source>
        <dbReference type="EMBL" id="AGE74148.1"/>
    </source>
</evidence>
<gene>
    <name evidence="1" type="ORF">SacRon12I_09615</name>
</gene>
<dbReference type="KEGG" id="sacr:SacRon12I_09615"/>
<proteinExistence type="predicted"/>
<dbReference type="AlphaFoldDB" id="M1IFI2"/>
<dbReference type="PATRIC" id="fig|1028567.7.peg.1909"/>
<name>M1IFI2_9CREN</name>
<protein>
    <recommendedName>
        <fullName evidence="3">Thermopsin</fullName>
    </recommendedName>
</protein>
<reference evidence="1 2" key="1">
    <citation type="journal article" date="2012" name="ISME J.">
        <title>Genomic evidence of rapid, global-scale gene flow in a Sulfolobus species.</title>
        <authorList>
            <person name="Mao D."/>
            <person name="Grogan D."/>
        </authorList>
    </citation>
    <scope>NUCLEOTIDE SEQUENCE [LARGE SCALE GENOMIC DNA]</scope>
    <source>
        <strain evidence="1 2">Ron12/I</strain>
    </source>
</reference>
<accession>M1IFI2</accession>
<dbReference type="EMBL" id="CP002818">
    <property type="protein sequence ID" value="AGE74148.1"/>
    <property type="molecule type" value="Genomic_DNA"/>
</dbReference>